<sequence>MFNDYRGQRDTARYLHQPYRMGELLQTSNRPLDRDYASGRVGEGIAPDCNLALGSVASAPV</sequence>
<gene>
    <name evidence="1" type="ORF">FOPG_18309</name>
</gene>
<accession>X0GQ73</accession>
<dbReference type="Proteomes" id="UP000030676">
    <property type="component" value="Unassembled WGS sequence"/>
</dbReference>
<proteinExistence type="predicted"/>
<dbReference type="AlphaFoldDB" id="X0GQ73"/>
<organism evidence="1">
    <name type="scientific">Fusarium oxysporum f. sp. conglutinans race 2 54008</name>
    <dbReference type="NCBI Taxonomy" id="1089457"/>
    <lineage>
        <taxon>Eukaryota</taxon>
        <taxon>Fungi</taxon>
        <taxon>Dikarya</taxon>
        <taxon>Ascomycota</taxon>
        <taxon>Pezizomycotina</taxon>
        <taxon>Sordariomycetes</taxon>
        <taxon>Hypocreomycetidae</taxon>
        <taxon>Hypocreales</taxon>
        <taxon>Nectriaceae</taxon>
        <taxon>Fusarium</taxon>
        <taxon>Fusarium oxysporum species complex</taxon>
    </lineage>
</organism>
<reference evidence="1" key="2">
    <citation type="submission" date="2014-03" db="EMBL/GenBank/DDBJ databases">
        <title>The Genome Annotation of Fusarium oxysporum PHW808.</title>
        <authorList>
            <consortium name="The Broad Institute Genomics Platform"/>
            <person name="Ma L.-J."/>
            <person name="Corby-Kistler H."/>
            <person name="Broz K."/>
            <person name="Gale L.R."/>
            <person name="Jonkers W."/>
            <person name="O'Donnell K."/>
            <person name="Ploetz R."/>
            <person name="Steinberg C."/>
            <person name="Schwartz D.C."/>
            <person name="VanEtten H."/>
            <person name="Zhou S."/>
            <person name="Young S.K."/>
            <person name="Zeng Q."/>
            <person name="Gargeya S."/>
            <person name="Fitzgerald M."/>
            <person name="Abouelleil A."/>
            <person name="Alvarado L."/>
            <person name="Chapman S.B."/>
            <person name="Gainer-Dewar J."/>
            <person name="Goldberg J."/>
            <person name="Griggs A."/>
            <person name="Gujja S."/>
            <person name="Hansen M."/>
            <person name="Howarth C."/>
            <person name="Imamovic A."/>
            <person name="Ireland A."/>
            <person name="Larimer J."/>
            <person name="McCowan C."/>
            <person name="Murphy C."/>
            <person name="Pearson M."/>
            <person name="Poon T.W."/>
            <person name="Priest M."/>
            <person name="Roberts A."/>
            <person name="Saif S."/>
            <person name="Shea T."/>
            <person name="Sykes S."/>
            <person name="Wortman J."/>
            <person name="Nusbaum C."/>
            <person name="Birren B."/>
        </authorList>
    </citation>
    <scope>NUCLEOTIDE SEQUENCE</scope>
    <source>
        <strain evidence="1">54008</strain>
    </source>
</reference>
<evidence type="ECO:0000313" key="1">
    <source>
        <dbReference type="EMBL" id="EXL65463.1"/>
    </source>
</evidence>
<name>X0GQ73_FUSOX</name>
<protein>
    <submittedName>
        <fullName evidence="1">Uncharacterized protein</fullName>
    </submittedName>
</protein>
<dbReference type="HOGENOM" id="CLU_2922730_0_0_1"/>
<dbReference type="EMBL" id="KK033634">
    <property type="protein sequence ID" value="EXL65463.1"/>
    <property type="molecule type" value="Genomic_DNA"/>
</dbReference>
<reference evidence="1" key="1">
    <citation type="submission" date="2011-11" db="EMBL/GenBank/DDBJ databases">
        <title>The Genome Sequence of Fusarium oxysporum PHW808.</title>
        <authorList>
            <consortium name="The Broad Institute Genome Sequencing Platform"/>
            <person name="Ma L.-J."/>
            <person name="Gale L.R."/>
            <person name="Schwartz D.C."/>
            <person name="Zhou S."/>
            <person name="Corby-Kistler H."/>
            <person name="Young S.K."/>
            <person name="Zeng Q."/>
            <person name="Gargeya S."/>
            <person name="Fitzgerald M."/>
            <person name="Haas B."/>
            <person name="Abouelleil A."/>
            <person name="Alvarado L."/>
            <person name="Arachchi H.M."/>
            <person name="Berlin A."/>
            <person name="Brown A."/>
            <person name="Chapman S.B."/>
            <person name="Chen Z."/>
            <person name="Dunbar C."/>
            <person name="Freedman E."/>
            <person name="Gearin G."/>
            <person name="Goldberg J."/>
            <person name="Griggs A."/>
            <person name="Gujja S."/>
            <person name="Heiman D."/>
            <person name="Howarth C."/>
            <person name="Larson L."/>
            <person name="Lui A."/>
            <person name="MacDonald P.J.P."/>
            <person name="Montmayeur A."/>
            <person name="Murphy C."/>
            <person name="Neiman D."/>
            <person name="Pearson M."/>
            <person name="Priest M."/>
            <person name="Roberts A."/>
            <person name="Saif S."/>
            <person name="Shea T."/>
            <person name="Shenoy N."/>
            <person name="Sisk P."/>
            <person name="Stolte C."/>
            <person name="Sykes S."/>
            <person name="Wortman J."/>
            <person name="Nusbaum C."/>
            <person name="Birren B."/>
        </authorList>
    </citation>
    <scope>NUCLEOTIDE SEQUENCE [LARGE SCALE GENOMIC DNA]</scope>
    <source>
        <strain evidence="1">54008</strain>
    </source>
</reference>